<organism evidence="2 3">
    <name type="scientific">Burkholderia aenigmatica</name>
    <dbReference type="NCBI Taxonomy" id="2015348"/>
    <lineage>
        <taxon>Bacteria</taxon>
        <taxon>Pseudomonadati</taxon>
        <taxon>Pseudomonadota</taxon>
        <taxon>Betaproteobacteria</taxon>
        <taxon>Burkholderiales</taxon>
        <taxon>Burkholderiaceae</taxon>
        <taxon>Burkholderia</taxon>
        <taxon>Burkholderia cepacia complex</taxon>
    </lineage>
</organism>
<feature type="transmembrane region" description="Helical" evidence="1">
    <location>
        <begin position="28"/>
        <end position="48"/>
    </location>
</feature>
<dbReference type="RefSeq" id="WP_175223107.1">
    <property type="nucleotide sequence ID" value="NZ_CABWIL020000032.1"/>
</dbReference>
<protein>
    <submittedName>
        <fullName evidence="2">Uncharacterized protein</fullName>
    </submittedName>
</protein>
<keyword evidence="1" id="KW-0812">Transmembrane</keyword>
<dbReference type="EMBL" id="CABWIL020000032">
    <property type="protein sequence ID" value="CAB3972298.1"/>
    <property type="molecule type" value="Genomic_DNA"/>
</dbReference>
<evidence type="ECO:0000313" key="2">
    <source>
        <dbReference type="EMBL" id="CAB3972298.1"/>
    </source>
</evidence>
<accession>A0A6J5JLJ4</accession>
<proteinExistence type="predicted"/>
<dbReference type="Proteomes" id="UP000494301">
    <property type="component" value="Unassembled WGS sequence"/>
</dbReference>
<keyword evidence="1" id="KW-0472">Membrane</keyword>
<dbReference type="AlphaFoldDB" id="A0A6J5JLJ4"/>
<gene>
    <name evidence="2" type="ORF">BLA3211_06898</name>
</gene>
<keyword evidence="1" id="KW-1133">Transmembrane helix</keyword>
<evidence type="ECO:0000313" key="3">
    <source>
        <dbReference type="Proteomes" id="UP000494301"/>
    </source>
</evidence>
<name>A0A6J5JLJ4_9BURK</name>
<sequence>MKAFVITMFGLSAINVYGTYKGSLSGGKAKVALVIDLAVCLWAVMLIVGSQA</sequence>
<reference evidence="2 3" key="1">
    <citation type="submission" date="2020-04" db="EMBL/GenBank/DDBJ databases">
        <authorList>
            <person name="Depoorter E."/>
        </authorList>
    </citation>
    <scope>NUCLEOTIDE SEQUENCE [LARGE SCALE GENOMIC DNA]</scope>
    <source>
        <strain evidence="2 3">BCC0217</strain>
    </source>
</reference>
<evidence type="ECO:0000256" key="1">
    <source>
        <dbReference type="SAM" id="Phobius"/>
    </source>
</evidence>